<dbReference type="InterPro" id="IPR004089">
    <property type="entry name" value="MCPsignal_dom"/>
</dbReference>
<dbReference type="GO" id="GO:0016020">
    <property type="term" value="C:membrane"/>
    <property type="evidence" value="ECO:0007669"/>
    <property type="project" value="InterPro"/>
</dbReference>
<evidence type="ECO:0000256" key="4">
    <source>
        <dbReference type="SAM" id="MobiDB-lite"/>
    </source>
</evidence>
<protein>
    <recommendedName>
        <fullName evidence="5">Methyl-accepting transducer domain-containing protein</fullName>
    </recommendedName>
</protein>
<evidence type="ECO:0000259" key="5">
    <source>
        <dbReference type="PROSITE" id="PS50111"/>
    </source>
</evidence>
<gene>
    <name evidence="6" type="ORF">caldi_15400</name>
</gene>
<accession>A0AA35CJJ4</accession>
<proteinExistence type="inferred from homology"/>
<dbReference type="GO" id="GO:0007165">
    <property type="term" value="P:signal transduction"/>
    <property type="evidence" value="ECO:0007669"/>
    <property type="project" value="UniProtKB-KW"/>
</dbReference>
<evidence type="ECO:0000256" key="1">
    <source>
        <dbReference type="ARBA" id="ARBA00023224"/>
    </source>
</evidence>
<evidence type="ECO:0000256" key="2">
    <source>
        <dbReference type="ARBA" id="ARBA00029447"/>
    </source>
</evidence>
<dbReference type="InterPro" id="IPR004090">
    <property type="entry name" value="Chemotax_Me-accpt_rcpt"/>
</dbReference>
<dbReference type="GO" id="GO:0004888">
    <property type="term" value="F:transmembrane signaling receptor activity"/>
    <property type="evidence" value="ECO:0007669"/>
    <property type="project" value="InterPro"/>
</dbReference>
<dbReference type="PANTHER" id="PTHR32089:SF112">
    <property type="entry name" value="LYSOZYME-LIKE PROTEIN-RELATED"/>
    <property type="match status" value="1"/>
</dbReference>
<reference evidence="6" key="1">
    <citation type="submission" date="2022-03" db="EMBL/GenBank/DDBJ databases">
        <title>Complete genome sequence of Caldinitratiruptor microaerophilus.</title>
        <authorList>
            <person name="Mukaiyama R."/>
            <person name="Nishiyama T."/>
            <person name="Ueda K."/>
        </authorList>
    </citation>
    <scope>NUCLEOTIDE SEQUENCE</scope>
    <source>
        <strain evidence="6">JCM 16183</strain>
    </source>
</reference>
<dbReference type="SUPFAM" id="SSF58104">
    <property type="entry name" value="Methyl-accepting chemotaxis protein (MCP) signaling domain"/>
    <property type="match status" value="1"/>
</dbReference>
<feature type="region of interest" description="Disordered" evidence="4">
    <location>
        <begin position="1"/>
        <end position="25"/>
    </location>
</feature>
<dbReference type="KEGG" id="cmic:caldi_15400"/>
<dbReference type="Gene3D" id="1.10.287.950">
    <property type="entry name" value="Methyl-accepting chemotaxis protein"/>
    <property type="match status" value="1"/>
</dbReference>
<dbReference type="PANTHER" id="PTHR32089">
    <property type="entry name" value="METHYL-ACCEPTING CHEMOTAXIS PROTEIN MCPB"/>
    <property type="match status" value="1"/>
</dbReference>
<evidence type="ECO:0000313" key="6">
    <source>
        <dbReference type="EMBL" id="BDG60450.1"/>
    </source>
</evidence>
<evidence type="ECO:0000256" key="3">
    <source>
        <dbReference type="PROSITE-ProRule" id="PRU00284"/>
    </source>
</evidence>
<dbReference type="GO" id="GO:0006935">
    <property type="term" value="P:chemotaxis"/>
    <property type="evidence" value="ECO:0007669"/>
    <property type="project" value="InterPro"/>
</dbReference>
<keyword evidence="1 3" id="KW-0807">Transducer</keyword>
<comment type="similarity">
    <text evidence="2">Belongs to the methyl-accepting chemotaxis (MCP) protein family.</text>
</comment>
<dbReference type="RefSeq" id="WP_319951806.1">
    <property type="nucleotide sequence ID" value="NZ_AP025628.1"/>
</dbReference>
<organism evidence="6 7">
    <name type="scientific">Caldinitratiruptor microaerophilus</name>
    <dbReference type="NCBI Taxonomy" id="671077"/>
    <lineage>
        <taxon>Bacteria</taxon>
        <taxon>Bacillati</taxon>
        <taxon>Bacillota</taxon>
        <taxon>Clostridia</taxon>
        <taxon>Eubacteriales</taxon>
        <taxon>Symbiobacteriaceae</taxon>
        <taxon>Caldinitratiruptor</taxon>
    </lineage>
</organism>
<feature type="domain" description="Methyl-accepting transducer" evidence="5">
    <location>
        <begin position="46"/>
        <end position="182"/>
    </location>
</feature>
<dbReference type="AlphaFoldDB" id="A0AA35CJJ4"/>
<dbReference type="Pfam" id="PF00015">
    <property type="entry name" value="MCPsignal"/>
    <property type="match status" value="1"/>
</dbReference>
<dbReference type="Proteomes" id="UP001163687">
    <property type="component" value="Chromosome"/>
</dbReference>
<dbReference type="PRINTS" id="PR00260">
    <property type="entry name" value="CHEMTRNSDUCR"/>
</dbReference>
<keyword evidence="7" id="KW-1185">Reference proteome</keyword>
<dbReference type="EMBL" id="AP025628">
    <property type="protein sequence ID" value="BDG60450.1"/>
    <property type="molecule type" value="Genomic_DNA"/>
</dbReference>
<dbReference type="PROSITE" id="PS50111">
    <property type="entry name" value="CHEMOTAXIS_TRANSDUC_2"/>
    <property type="match status" value="1"/>
</dbReference>
<dbReference type="SMART" id="SM00283">
    <property type="entry name" value="MA"/>
    <property type="match status" value="1"/>
</dbReference>
<sequence length="182" mass="18424">MSTAAGFPVPGRMATPGPDEEPGRVAAARNSLRVEAASRHVRGIHASTESMSASLAETRAAAEAAAQSAGEGAGVAARMRDVTAEGYEVAAKALSAMSKIQDRVSGLVGGVGRLIAHAQQITRVSGFVQGIARQIHLLALNATIEAARAGAQGRGFAVVAEEVRKLAEGTLNAVEETAGAEG</sequence>
<evidence type="ECO:0000313" key="7">
    <source>
        <dbReference type="Proteomes" id="UP001163687"/>
    </source>
</evidence>
<name>A0AA35CJJ4_9FIRM</name>